<accession>I1ISQ5</accession>
<dbReference type="Gramene" id="PNT65124">
    <property type="protein sequence ID" value="PNT65124"/>
    <property type="gene ID" value="BRADI_4g37660v3"/>
</dbReference>
<dbReference type="eggNOG" id="ENOG502R3B4">
    <property type="taxonomic scope" value="Eukaryota"/>
</dbReference>
<keyword evidence="5" id="KW-1185">Reference proteome</keyword>
<evidence type="ECO:0000313" key="3">
    <source>
        <dbReference type="EMBL" id="PNT65124.1"/>
    </source>
</evidence>
<evidence type="ECO:0000313" key="4">
    <source>
        <dbReference type="EnsemblPlants" id="PNT65124"/>
    </source>
</evidence>
<proteinExistence type="predicted"/>
<sequence length="469" mass="50777">MASASKPINLAHGALEIQMDGLGGWAKAGEEFGKSPEMQALQKLRAEAEMKRSGQVKIGMPTAEAAAAKIVKGRAARKAAKINRAKSEGVNFMDAKYAAMKARSEAFEAAKIAKARAEEAEEAAKMAKAKAEAAEEAAKIAKVKAEEAAKAKEIADEAARLKDKETEWAQSEAELFASKFRRYWNELFARNGTTFHQTTSIPAMCYTYPTPDDEYNTTTLETLQIISVKVASIKDSLHWPLQVFGIVAARDVLDHKRNIIFQRSRNNCQTISQDDPYLALTGPSRAVAVSVDPSHVEVSLKVKGTTKSEDKDLSELVLLLRSGCRLSGVYPSRLSALEFKFGPIQNSVEATIQIKVSVGSWPDGFRGVFSAVTSGNYDWKVKLLDFGDDGLPVDADGMIKLSRSVVSVGLYDEILKVSVVACPVEEEQVGEISEIALKPDSAGISAPGVELKVASCSMEVSVAWSLFCC</sequence>
<name>I1ISQ5_BRADI</name>
<dbReference type="KEGG" id="bdi:100835355"/>
<dbReference type="OrthoDB" id="679825at2759"/>
<feature type="domain" description="DUF6598" evidence="2">
    <location>
        <begin position="222"/>
        <end position="462"/>
    </location>
</feature>
<dbReference type="Pfam" id="PF20241">
    <property type="entry name" value="DUF6598"/>
    <property type="match status" value="1"/>
</dbReference>
<dbReference type="InterPro" id="IPR046533">
    <property type="entry name" value="DUF6598"/>
</dbReference>
<dbReference type="PANTHER" id="PTHR33065">
    <property type="entry name" value="OS07G0486400 PROTEIN"/>
    <property type="match status" value="1"/>
</dbReference>
<dbReference type="GeneID" id="100835355"/>
<dbReference type="AlphaFoldDB" id="I1ISQ5"/>
<dbReference type="EnsemblPlants" id="PNT65124">
    <property type="protein sequence ID" value="PNT65124"/>
    <property type="gene ID" value="BRADI_4g37660v3"/>
</dbReference>
<dbReference type="PANTHER" id="PTHR33065:SF87">
    <property type="entry name" value="DUF6598 DOMAIN-CONTAINING PROTEIN"/>
    <property type="match status" value="1"/>
</dbReference>
<reference evidence="4" key="3">
    <citation type="submission" date="2018-08" db="UniProtKB">
        <authorList>
            <consortium name="EnsemblPlants"/>
        </authorList>
    </citation>
    <scope>IDENTIFICATION</scope>
    <source>
        <strain evidence="4">cv. Bd21</strain>
    </source>
</reference>
<keyword evidence="1" id="KW-0175">Coiled coil</keyword>
<reference evidence="3 4" key="1">
    <citation type="journal article" date="2010" name="Nature">
        <title>Genome sequencing and analysis of the model grass Brachypodium distachyon.</title>
        <authorList>
            <consortium name="International Brachypodium Initiative"/>
        </authorList>
    </citation>
    <scope>NUCLEOTIDE SEQUENCE [LARGE SCALE GENOMIC DNA]</scope>
    <source>
        <strain evidence="3 4">Bd21</strain>
    </source>
</reference>
<protein>
    <recommendedName>
        <fullName evidence="2">DUF6598 domain-containing protein</fullName>
    </recommendedName>
</protein>
<evidence type="ECO:0000259" key="2">
    <source>
        <dbReference type="Pfam" id="PF20241"/>
    </source>
</evidence>
<organism evidence="3">
    <name type="scientific">Brachypodium distachyon</name>
    <name type="common">Purple false brome</name>
    <name type="synonym">Trachynia distachya</name>
    <dbReference type="NCBI Taxonomy" id="15368"/>
    <lineage>
        <taxon>Eukaryota</taxon>
        <taxon>Viridiplantae</taxon>
        <taxon>Streptophyta</taxon>
        <taxon>Embryophyta</taxon>
        <taxon>Tracheophyta</taxon>
        <taxon>Spermatophyta</taxon>
        <taxon>Magnoliopsida</taxon>
        <taxon>Liliopsida</taxon>
        <taxon>Poales</taxon>
        <taxon>Poaceae</taxon>
        <taxon>BOP clade</taxon>
        <taxon>Pooideae</taxon>
        <taxon>Stipodae</taxon>
        <taxon>Brachypodieae</taxon>
        <taxon>Brachypodium</taxon>
    </lineage>
</organism>
<evidence type="ECO:0000256" key="1">
    <source>
        <dbReference type="SAM" id="Coils"/>
    </source>
</evidence>
<dbReference type="EMBL" id="CM000883">
    <property type="protein sequence ID" value="PNT65124.1"/>
    <property type="molecule type" value="Genomic_DNA"/>
</dbReference>
<evidence type="ECO:0000313" key="5">
    <source>
        <dbReference type="Proteomes" id="UP000008810"/>
    </source>
</evidence>
<dbReference type="OMA" id="RRYWNEL"/>
<dbReference type="RefSeq" id="XP_003576825.1">
    <property type="nucleotide sequence ID" value="XM_003576777.2"/>
</dbReference>
<dbReference type="Proteomes" id="UP000008810">
    <property type="component" value="Chromosome 4"/>
</dbReference>
<reference evidence="3" key="2">
    <citation type="submission" date="2017-06" db="EMBL/GenBank/DDBJ databases">
        <title>WGS assembly of Brachypodium distachyon.</title>
        <authorList>
            <consortium name="The International Brachypodium Initiative"/>
            <person name="Lucas S."/>
            <person name="Harmon-Smith M."/>
            <person name="Lail K."/>
            <person name="Tice H."/>
            <person name="Grimwood J."/>
            <person name="Bruce D."/>
            <person name="Barry K."/>
            <person name="Shu S."/>
            <person name="Lindquist E."/>
            <person name="Wang M."/>
            <person name="Pitluck S."/>
            <person name="Vogel J.P."/>
            <person name="Garvin D.F."/>
            <person name="Mockler T.C."/>
            <person name="Schmutz J."/>
            <person name="Rokhsar D."/>
            <person name="Bevan M.W."/>
        </authorList>
    </citation>
    <scope>NUCLEOTIDE SEQUENCE</scope>
    <source>
        <strain evidence="3">Bd21</strain>
    </source>
</reference>
<gene>
    <name evidence="4" type="primary">LOC100835355</name>
    <name evidence="3" type="ORF">BRADI_4g37660v3</name>
</gene>
<dbReference type="HOGENOM" id="CLU_030845_0_0_1"/>
<feature type="coiled-coil region" evidence="1">
    <location>
        <begin position="103"/>
        <end position="164"/>
    </location>
</feature>